<dbReference type="OrthoDB" id="10258113at2759"/>
<dbReference type="InterPro" id="IPR050479">
    <property type="entry name" value="CYP11_CYP27_families"/>
</dbReference>
<evidence type="ECO:0000313" key="11">
    <source>
        <dbReference type="Proteomes" id="UP000225706"/>
    </source>
</evidence>
<keyword evidence="6 8" id="KW-0408">Iron</keyword>
<evidence type="ECO:0000256" key="8">
    <source>
        <dbReference type="PIRSR" id="PIRSR602401-1"/>
    </source>
</evidence>
<keyword evidence="7 9" id="KW-0503">Monooxygenase</keyword>
<dbReference type="Proteomes" id="UP000225706">
    <property type="component" value="Unassembled WGS sequence"/>
</dbReference>
<keyword evidence="3 8" id="KW-0349">Heme</keyword>
<dbReference type="PRINTS" id="PR00463">
    <property type="entry name" value="EP450I"/>
</dbReference>
<dbReference type="AlphaFoldDB" id="A0A2B4RQ07"/>
<evidence type="ECO:0000256" key="5">
    <source>
        <dbReference type="ARBA" id="ARBA00023002"/>
    </source>
</evidence>
<dbReference type="InterPro" id="IPR001128">
    <property type="entry name" value="Cyt_P450"/>
</dbReference>
<evidence type="ECO:0000256" key="9">
    <source>
        <dbReference type="RuleBase" id="RU000461"/>
    </source>
</evidence>
<dbReference type="PROSITE" id="PS00086">
    <property type="entry name" value="CYTOCHROME_P450"/>
    <property type="match status" value="1"/>
</dbReference>
<evidence type="ECO:0000256" key="2">
    <source>
        <dbReference type="ARBA" id="ARBA00010617"/>
    </source>
</evidence>
<dbReference type="SUPFAM" id="SSF48264">
    <property type="entry name" value="Cytochrome P450"/>
    <property type="match status" value="1"/>
</dbReference>
<dbReference type="InterPro" id="IPR036396">
    <property type="entry name" value="Cyt_P450_sf"/>
</dbReference>
<accession>A0A2B4RQ07</accession>
<name>A0A2B4RQ07_STYPI</name>
<dbReference type="GO" id="GO:0004497">
    <property type="term" value="F:monooxygenase activity"/>
    <property type="evidence" value="ECO:0007669"/>
    <property type="project" value="UniProtKB-KW"/>
</dbReference>
<dbReference type="PRINTS" id="PR00385">
    <property type="entry name" value="P450"/>
</dbReference>
<keyword evidence="11" id="KW-1185">Reference proteome</keyword>
<comment type="cofactor">
    <cofactor evidence="1 8">
        <name>heme</name>
        <dbReference type="ChEBI" id="CHEBI:30413"/>
    </cofactor>
</comment>
<comment type="caution">
    <text evidence="10">The sequence shown here is derived from an EMBL/GenBank/DDBJ whole genome shotgun (WGS) entry which is preliminary data.</text>
</comment>
<proteinExistence type="inferred from homology"/>
<dbReference type="Pfam" id="PF00067">
    <property type="entry name" value="p450"/>
    <property type="match status" value="1"/>
</dbReference>
<dbReference type="PANTHER" id="PTHR24279">
    <property type="entry name" value="CYTOCHROME P450"/>
    <property type="match status" value="1"/>
</dbReference>
<feature type="binding site" description="axial binding residue" evidence="8">
    <location>
        <position position="475"/>
    </location>
    <ligand>
        <name>heme</name>
        <dbReference type="ChEBI" id="CHEBI:30413"/>
    </ligand>
    <ligandPart>
        <name>Fe</name>
        <dbReference type="ChEBI" id="CHEBI:18248"/>
    </ligandPart>
</feature>
<evidence type="ECO:0000256" key="1">
    <source>
        <dbReference type="ARBA" id="ARBA00001971"/>
    </source>
</evidence>
<evidence type="ECO:0000256" key="7">
    <source>
        <dbReference type="ARBA" id="ARBA00023033"/>
    </source>
</evidence>
<keyword evidence="4 8" id="KW-0479">Metal-binding</keyword>
<dbReference type="GO" id="GO:0020037">
    <property type="term" value="F:heme binding"/>
    <property type="evidence" value="ECO:0007669"/>
    <property type="project" value="InterPro"/>
</dbReference>
<dbReference type="PANTHER" id="PTHR24279:SF120">
    <property type="entry name" value="CYTOCHROME P450"/>
    <property type="match status" value="1"/>
</dbReference>
<protein>
    <submittedName>
        <fullName evidence="10">1,25-dihydroxyvitamin D(3) 24-hydroxylase, mitochondrial</fullName>
    </submittedName>
</protein>
<organism evidence="10 11">
    <name type="scientific">Stylophora pistillata</name>
    <name type="common">Smooth cauliflower coral</name>
    <dbReference type="NCBI Taxonomy" id="50429"/>
    <lineage>
        <taxon>Eukaryota</taxon>
        <taxon>Metazoa</taxon>
        <taxon>Cnidaria</taxon>
        <taxon>Anthozoa</taxon>
        <taxon>Hexacorallia</taxon>
        <taxon>Scleractinia</taxon>
        <taxon>Astrocoeniina</taxon>
        <taxon>Pocilloporidae</taxon>
        <taxon>Stylophora</taxon>
    </lineage>
</organism>
<evidence type="ECO:0000256" key="6">
    <source>
        <dbReference type="ARBA" id="ARBA00023004"/>
    </source>
</evidence>
<dbReference type="GO" id="GO:0016705">
    <property type="term" value="F:oxidoreductase activity, acting on paired donors, with incorporation or reduction of molecular oxygen"/>
    <property type="evidence" value="ECO:0007669"/>
    <property type="project" value="InterPro"/>
</dbReference>
<keyword evidence="5 9" id="KW-0560">Oxidoreductase</keyword>
<dbReference type="CDD" id="cd11054">
    <property type="entry name" value="CYP24A1-like"/>
    <property type="match status" value="1"/>
</dbReference>
<sequence length="527" mass="60098">MITTASFFGRVPCSHLRNFSPISSLAKVHFQRAEAANKITPSETDIESLPFDDIPGPQGKYTPALGFYRVSEGFTKIYKLTDKLFKQYGPIFKQHVTDRSPVVHVMDPVDFQTVYRAEGKYPYRPPIDAIMEIRRRKGMFLGLENLNGKEWQRIRQAVAPKLMRPKVLEENIDNFNAVTYDTLKRLANLKETSGLGGEIPDLEGELSKWATESVGTLVFDVRVGLYNDPPSEEAMRFIGAIHDVFQSLHAFVFGILEKHLYHYVNTPNFVKLERAVDTSFEIGQGYIDKKMKDLKEMAHKGSDDSEELKAVSLLTYLLTREDLTLEEIYANAFTMFAAGVDTTSYTTLWTLYHLARNPEIQEILYQEISSILGEHGDATAGSLAKLSYLKACAKESARLTPVFPSNRRVLEKDVVLSGYLVPAQTIIQLEFLATAASEKYFKNASDYKPERWLRENKKDIDSFAFLPFGFGPRMCIGSRVAELETYLLVAKVIQRFRLEYHHEPLEMYQKLSAVPEKPVRIKFVDRH</sequence>
<evidence type="ECO:0000256" key="4">
    <source>
        <dbReference type="ARBA" id="ARBA00022723"/>
    </source>
</evidence>
<reference evidence="11" key="1">
    <citation type="journal article" date="2017" name="bioRxiv">
        <title>Comparative analysis of the genomes of Stylophora pistillata and Acropora digitifera provides evidence for extensive differences between species of corals.</title>
        <authorList>
            <person name="Voolstra C.R."/>
            <person name="Li Y."/>
            <person name="Liew Y.J."/>
            <person name="Baumgarten S."/>
            <person name="Zoccola D."/>
            <person name="Flot J.-F."/>
            <person name="Tambutte S."/>
            <person name="Allemand D."/>
            <person name="Aranda M."/>
        </authorList>
    </citation>
    <scope>NUCLEOTIDE SEQUENCE [LARGE SCALE GENOMIC DNA]</scope>
</reference>
<dbReference type="InterPro" id="IPR017972">
    <property type="entry name" value="Cyt_P450_CS"/>
</dbReference>
<dbReference type="FunFam" id="1.10.630.10:FF:000006">
    <property type="entry name" value="Cytochrome P450 302a1, mitochondrial"/>
    <property type="match status" value="1"/>
</dbReference>
<dbReference type="SMR" id="A0A2B4RQ07"/>
<dbReference type="EMBL" id="LSMT01000386">
    <property type="protein sequence ID" value="PFX18893.1"/>
    <property type="molecule type" value="Genomic_DNA"/>
</dbReference>
<dbReference type="Gene3D" id="1.10.630.10">
    <property type="entry name" value="Cytochrome P450"/>
    <property type="match status" value="1"/>
</dbReference>
<dbReference type="InterPro" id="IPR002401">
    <property type="entry name" value="Cyt_P450_E_grp-I"/>
</dbReference>
<evidence type="ECO:0000313" key="10">
    <source>
        <dbReference type="EMBL" id="PFX18893.1"/>
    </source>
</evidence>
<dbReference type="GO" id="GO:0005506">
    <property type="term" value="F:iron ion binding"/>
    <property type="evidence" value="ECO:0007669"/>
    <property type="project" value="InterPro"/>
</dbReference>
<gene>
    <name evidence="10" type="primary">Cyp24a1</name>
    <name evidence="10" type="ORF">AWC38_SpisGene16713</name>
</gene>
<dbReference type="STRING" id="50429.A0A2B4RQ07"/>
<evidence type="ECO:0000256" key="3">
    <source>
        <dbReference type="ARBA" id="ARBA00022617"/>
    </source>
</evidence>
<comment type="similarity">
    <text evidence="2 9">Belongs to the cytochrome P450 family.</text>
</comment>